<dbReference type="SUPFAM" id="SSF57903">
    <property type="entry name" value="FYVE/PHD zinc finger"/>
    <property type="match status" value="1"/>
</dbReference>
<feature type="non-terminal residue" evidence="10">
    <location>
        <position position="1"/>
    </location>
</feature>
<evidence type="ECO:0000256" key="8">
    <source>
        <dbReference type="PROSITE-ProRule" id="PRU00091"/>
    </source>
</evidence>
<dbReference type="Pfam" id="PF01363">
    <property type="entry name" value="FYVE"/>
    <property type="match status" value="1"/>
</dbReference>
<dbReference type="GO" id="GO:0007040">
    <property type="term" value="P:lysosome organization"/>
    <property type="evidence" value="ECO:0007669"/>
    <property type="project" value="UniProtKB-ARBA"/>
</dbReference>
<proteinExistence type="predicted"/>
<evidence type="ECO:0000313" key="11">
    <source>
        <dbReference type="Proteomes" id="UP000053854"/>
    </source>
</evidence>
<keyword evidence="3" id="KW-0479">Metal-binding</keyword>
<keyword evidence="4 8" id="KW-0863">Zinc-finger</keyword>
<dbReference type="PROSITE" id="PS50178">
    <property type="entry name" value="ZF_FYVE"/>
    <property type="match status" value="1"/>
</dbReference>
<feature type="non-terminal residue" evidence="10">
    <location>
        <position position="414"/>
    </location>
</feature>
<protein>
    <recommendedName>
        <fullName evidence="1">Zinc finger FYVE domain-containing protein 26</fullName>
    </recommendedName>
</protein>
<dbReference type="GO" id="GO:0000281">
    <property type="term" value="P:mitotic cytokinesis"/>
    <property type="evidence" value="ECO:0007669"/>
    <property type="project" value="InterPro"/>
</dbReference>
<dbReference type="GO" id="GO:0000724">
    <property type="term" value="P:double-strand break repair via homologous recombination"/>
    <property type="evidence" value="ECO:0007669"/>
    <property type="project" value="InterPro"/>
</dbReference>
<evidence type="ECO:0000259" key="9">
    <source>
        <dbReference type="PROSITE" id="PS50178"/>
    </source>
</evidence>
<dbReference type="SMART" id="SM00064">
    <property type="entry name" value="FYVE"/>
    <property type="match status" value="1"/>
</dbReference>
<dbReference type="GO" id="GO:0032465">
    <property type="term" value="P:regulation of cytokinesis"/>
    <property type="evidence" value="ECO:0007669"/>
    <property type="project" value="TreeGrafter"/>
</dbReference>
<evidence type="ECO:0000256" key="5">
    <source>
        <dbReference type="ARBA" id="ARBA00022833"/>
    </source>
</evidence>
<evidence type="ECO:0000256" key="7">
    <source>
        <dbReference type="ARBA" id="ARBA00044939"/>
    </source>
</evidence>
<gene>
    <name evidence="10" type="ORF">N338_12849</name>
</gene>
<dbReference type="EMBL" id="KL258014">
    <property type="protein sequence ID" value="KFZ58267.1"/>
    <property type="molecule type" value="Genomic_DNA"/>
</dbReference>
<dbReference type="InterPro" id="IPR013083">
    <property type="entry name" value="Znf_RING/FYVE/PHD"/>
</dbReference>
<evidence type="ECO:0000256" key="4">
    <source>
        <dbReference type="ARBA" id="ARBA00022771"/>
    </source>
</evidence>
<dbReference type="GO" id="GO:0005765">
    <property type="term" value="C:lysosomal membrane"/>
    <property type="evidence" value="ECO:0007669"/>
    <property type="project" value="TreeGrafter"/>
</dbReference>
<feature type="domain" description="FYVE-type" evidence="9">
    <location>
        <begin position="352"/>
        <end position="412"/>
    </location>
</feature>
<dbReference type="PANTHER" id="PTHR46591:SF1">
    <property type="entry name" value="ZINC FINGER FYVE DOMAIN-CONTAINING PROTEIN 26"/>
    <property type="match status" value="1"/>
</dbReference>
<dbReference type="OrthoDB" id="1936617at2759"/>
<evidence type="ECO:0000313" key="10">
    <source>
        <dbReference type="EMBL" id="KFZ58267.1"/>
    </source>
</evidence>
<dbReference type="PANTHER" id="PTHR46591">
    <property type="entry name" value="ZINC FINGER FYVE DOMAIN-CONTAINING PROTEIN 26"/>
    <property type="match status" value="1"/>
</dbReference>
<dbReference type="GO" id="GO:0030496">
    <property type="term" value="C:midbody"/>
    <property type="evidence" value="ECO:0007669"/>
    <property type="project" value="TreeGrafter"/>
</dbReference>
<dbReference type="CDD" id="cd15724">
    <property type="entry name" value="FYVE_ZFY26"/>
    <property type="match status" value="1"/>
</dbReference>
<dbReference type="GO" id="GO:0005813">
    <property type="term" value="C:centrosome"/>
    <property type="evidence" value="ECO:0007669"/>
    <property type="project" value="TreeGrafter"/>
</dbReference>
<evidence type="ECO:0000256" key="2">
    <source>
        <dbReference type="ARBA" id="ARBA00022553"/>
    </source>
</evidence>
<evidence type="ECO:0000256" key="3">
    <source>
        <dbReference type="ARBA" id="ARBA00022723"/>
    </source>
</evidence>
<accession>A0A094KLJ8</accession>
<dbReference type="Proteomes" id="UP000053854">
    <property type="component" value="Unassembled WGS sequence"/>
</dbReference>
<dbReference type="GO" id="GO:0008270">
    <property type="term" value="F:zinc ion binding"/>
    <property type="evidence" value="ECO:0007669"/>
    <property type="project" value="UniProtKB-KW"/>
</dbReference>
<dbReference type="GO" id="GO:0032266">
    <property type="term" value="F:phosphatidylinositol-3-phosphate binding"/>
    <property type="evidence" value="ECO:0007669"/>
    <property type="project" value="InterPro"/>
</dbReference>
<organism evidence="10 11">
    <name type="scientific">Podiceps cristatus</name>
    <name type="common">Great crested grebe</name>
    <dbReference type="NCBI Taxonomy" id="345573"/>
    <lineage>
        <taxon>Eukaryota</taxon>
        <taxon>Metazoa</taxon>
        <taxon>Chordata</taxon>
        <taxon>Craniata</taxon>
        <taxon>Vertebrata</taxon>
        <taxon>Euteleostomi</taxon>
        <taxon>Archelosauria</taxon>
        <taxon>Archosauria</taxon>
        <taxon>Dinosauria</taxon>
        <taxon>Saurischia</taxon>
        <taxon>Theropoda</taxon>
        <taxon>Coelurosauria</taxon>
        <taxon>Aves</taxon>
        <taxon>Neognathae</taxon>
        <taxon>Neoaves</taxon>
        <taxon>Mirandornithes</taxon>
        <taxon>Podicipediformes</taxon>
        <taxon>Podicipedidae</taxon>
        <taxon>Podiceps</taxon>
    </lineage>
</organism>
<evidence type="ECO:0000256" key="6">
    <source>
        <dbReference type="ARBA" id="ARBA00025962"/>
    </source>
</evidence>
<dbReference type="InterPro" id="IPR000306">
    <property type="entry name" value="Znf_FYVE"/>
</dbReference>
<keyword evidence="2" id="KW-0597">Phosphoprotein</keyword>
<keyword evidence="11" id="KW-1185">Reference proteome</keyword>
<dbReference type="AlphaFoldDB" id="A0A094KLJ8"/>
<dbReference type="InterPro" id="IPR011011">
    <property type="entry name" value="Znf_FYVE_PHD"/>
</dbReference>
<comment type="function">
    <text evidence="7">Phosphatidylinositol 3-phosphate-binding protein required for the abscission step in cytokinesis: recruited to the midbody during cytokinesis and acts as a regulator of abscission. May also be required for efficient homologous recombination DNA double-strand break repair.</text>
</comment>
<name>A0A094KLJ8_PODCR</name>
<dbReference type="InterPro" id="IPR017455">
    <property type="entry name" value="Znf_FYVE-rel"/>
</dbReference>
<reference evidence="10 11" key="1">
    <citation type="submission" date="2014-04" db="EMBL/GenBank/DDBJ databases">
        <title>Genome evolution of avian class.</title>
        <authorList>
            <person name="Zhang G."/>
            <person name="Li C."/>
        </authorList>
    </citation>
    <scope>NUCLEOTIDE SEQUENCE [LARGE SCALE GENOMIC DNA]</scope>
    <source>
        <strain evidence="10">BGI_N338</strain>
    </source>
</reference>
<comment type="subunit">
    <text evidence="6">Interacts with AP5Z1, AP5B1, AP5S1 and SPG11. Interacts with TTC19 and KIF13A.</text>
</comment>
<sequence length="414" mass="47669">DMEELVSVKDAVLSCAAAEDKDGWQYLFPVKNATLRSRLALRCLDKWPLDACLEILAYCTSDLGIADELKASLLSRKKELQVYQKILNVQNEPLWNDWQDLKKACTDDPQTVVNIILKAKDYELCEEWGHLYPVPREDLISLHREHLLHLLDRGDMEKALQLLQRIEDPGICLAISEQSLDQHPNLAASHFLADYLTAHFYANLTTARRNEIQALYMGSKVLLTLPELSRVNYFHLSSRPLLMLEQLLMNMKVDWVAVAVQTLHQLLAGQEIGFTVEDIDNLLSKYAEKALNFPFALKEKRSGRFSLSLFPPLISRVTISASPRDRSLQQNLLPQEFVPPEKPPPKQQWIPDDTEIICMVCKTERFTMFNRRHHCRRCGRLVCSSCSTKKMAVEACRENLSRVCDQCYSYYNRE</sequence>
<evidence type="ECO:0000256" key="1">
    <source>
        <dbReference type="ARBA" id="ARBA00014373"/>
    </source>
</evidence>
<dbReference type="FunFam" id="3.30.40.10:FF:000295">
    <property type="entry name" value="Zinc finger, FYVE domain-containing 26"/>
    <property type="match status" value="1"/>
</dbReference>
<dbReference type="InterPro" id="IPR028730">
    <property type="entry name" value="ZFYVE26"/>
</dbReference>
<keyword evidence="5" id="KW-0862">Zinc</keyword>
<dbReference type="Gene3D" id="3.30.40.10">
    <property type="entry name" value="Zinc/RING finger domain, C3HC4 (zinc finger)"/>
    <property type="match status" value="1"/>
</dbReference>